<dbReference type="AlphaFoldDB" id="A0A2C5YJ04"/>
<sequence>MAQRRDHIVATGLARGHAMGVGWWKSQCGLNHEAKAVAVCASTLYVSFLNNGRRHALAVQGNMSALGLWSCSRHGIVPWREGASQALKSLFSATVLDDASTPPAEHSAIAHTIARG</sequence>
<protein>
    <submittedName>
        <fullName evidence="1">Uncharacterized protein</fullName>
    </submittedName>
</protein>
<reference evidence="1 2" key="1">
    <citation type="submission" date="2017-06" db="EMBL/GenBank/DDBJ databases">
        <title>Ant-infecting Ophiocordyceps genomes reveal a high diversity of potential behavioral manipulation genes and a possible major role for enterotoxins.</title>
        <authorList>
            <person name="De Bekker C."/>
            <person name="Evans H.C."/>
            <person name="Brachmann A."/>
            <person name="Hughes D.P."/>
        </authorList>
    </citation>
    <scope>NUCLEOTIDE SEQUENCE [LARGE SCALE GENOMIC DNA]</scope>
    <source>
        <strain evidence="1 2">Map64</strain>
    </source>
</reference>
<accession>A0A2C5YJ04</accession>
<comment type="caution">
    <text evidence="1">The sequence shown here is derived from an EMBL/GenBank/DDBJ whole genome shotgun (WGS) entry which is preliminary data.</text>
</comment>
<dbReference type="EMBL" id="NJET01000004">
    <property type="protein sequence ID" value="PHH66964.1"/>
    <property type="molecule type" value="Genomic_DNA"/>
</dbReference>
<keyword evidence="2" id="KW-1185">Reference proteome</keyword>
<dbReference type="Proteomes" id="UP000226192">
    <property type="component" value="Unassembled WGS sequence"/>
</dbReference>
<evidence type="ECO:0000313" key="2">
    <source>
        <dbReference type="Proteomes" id="UP000226192"/>
    </source>
</evidence>
<name>A0A2C5YJ04_9HYPO</name>
<gene>
    <name evidence="1" type="ORF">CDD81_5316</name>
</gene>
<proteinExistence type="predicted"/>
<organism evidence="1 2">
    <name type="scientific">Ophiocordyceps australis</name>
    <dbReference type="NCBI Taxonomy" id="1399860"/>
    <lineage>
        <taxon>Eukaryota</taxon>
        <taxon>Fungi</taxon>
        <taxon>Dikarya</taxon>
        <taxon>Ascomycota</taxon>
        <taxon>Pezizomycotina</taxon>
        <taxon>Sordariomycetes</taxon>
        <taxon>Hypocreomycetidae</taxon>
        <taxon>Hypocreales</taxon>
        <taxon>Ophiocordycipitaceae</taxon>
        <taxon>Ophiocordyceps</taxon>
    </lineage>
</organism>
<evidence type="ECO:0000313" key="1">
    <source>
        <dbReference type="EMBL" id="PHH66964.1"/>
    </source>
</evidence>